<dbReference type="AlphaFoldDB" id="A0A8H7S902"/>
<reference evidence="3 4" key="1">
    <citation type="submission" date="2020-12" db="EMBL/GenBank/DDBJ databases">
        <title>Metabolic potential, ecology and presence of endohyphal bacteria is reflected in genomic diversity of Mucoromycotina.</title>
        <authorList>
            <person name="Muszewska A."/>
            <person name="Okrasinska A."/>
            <person name="Steczkiewicz K."/>
            <person name="Drgas O."/>
            <person name="Orlowska M."/>
            <person name="Perlinska-Lenart U."/>
            <person name="Aleksandrzak-Piekarczyk T."/>
            <person name="Szatraj K."/>
            <person name="Zielenkiewicz U."/>
            <person name="Pilsyk S."/>
            <person name="Malc E."/>
            <person name="Mieczkowski P."/>
            <person name="Kruszewska J.S."/>
            <person name="Biernat P."/>
            <person name="Pawlowska J."/>
        </authorList>
    </citation>
    <scope>NUCLEOTIDE SEQUENCE [LARGE SCALE GENOMIC DNA]</scope>
    <source>
        <strain evidence="3 4">CBS 142.35</strain>
    </source>
</reference>
<proteinExistence type="inferred from homology"/>
<dbReference type="PANTHER" id="PTHR16487:SF0">
    <property type="entry name" value="PROTEIN PHOSPHATASE 4 REGULATORY SUBUNIT 2-RELATED"/>
    <property type="match status" value="1"/>
</dbReference>
<dbReference type="Proteomes" id="UP000646827">
    <property type="component" value="Unassembled WGS sequence"/>
</dbReference>
<dbReference type="InterPro" id="IPR015267">
    <property type="entry name" value="PPP4R2"/>
</dbReference>
<evidence type="ECO:0000256" key="2">
    <source>
        <dbReference type="SAM" id="MobiDB-lite"/>
    </source>
</evidence>
<name>A0A8H7S902_9FUNG</name>
<dbReference type="GO" id="GO:0030289">
    <property type="term" value="C:protein phosphatase 4 complex"/>
    <property type="evidence" value="ECO:0007669"/>
    <property type="project" value="InterPro"/>
</dbReference>
<feature type="compositionally biased region" description="Polar residues" evidence="2">
    <location>
        <begin position="9"/>
        <end position="30"/>
    </location>
</feature>
<protein>
    <submittedName>
        <fullName evidence="3">Uncharacterized protein</fullName>
    </submittedName>
</protein>
<organism evidence="3 4">
    <name type="scientific">Circinella minor</name>
    <dbReference type="NCBI Taxonomy" id="1195481"/>
    <lineage>
        <taxon>Eukaryota</taxon>
        <taxon>Fungi</taxon>
        <taxon>Fungi incertae sedis</taxon>
        <taxon>Mucoromycota</taxon>
        <taxon>Mucoromycotina</taxon>
        <taxon>Mucoromycetes</taxon>
        <taxon>Mucorales</taxon>
        <taxon>Lichtheimiaceae</taxon>
        <taxon>Circinella</taxon>
    </lineage>
</organism>
<dbReference type="OrthoDB" id="341898at2759"/>
<dbReference type="GO" id="GO:0019888">
    <property type="term" value="F:protein phosphatase regulator activity"/>
    <property type="evidence" value="ECO:0007669"/>
    <property type="project" value="InterPro"/>
</dbReference>
<dbReference type="GO" id="GO:0005737">
    <property type="term" value="C:cytoplasm"/>
    <property type="evidence" value="ECO:0007669"/>
    <property type="project" value="TreeGrafter"/>
</dbReference>
<feature type="region of interest" description="Disordered" evidence="2">
    <location>
        <begin position="200"/>
        <end position="295"/>
    </location>
</feature>
<dbReference type="Pfam" id="PF09184">
    <property type="entry name" value="PPP4R2"/>
    <property type="match status" value="1"/>
</dbReference>
<feature type="compositionally biased region" description="Acidic residues" evidence="2">
    <location>
        <begin position="206"/>
        <end position="220"/>
    </location>
</feature>
<keyword evidence="4" id="KW-1185">Reference proteome</keyword>
<comment type="caution">
    <text evidence="3">The sequence shown here is derived from an EMBL/GenBank/DDBJ whole genome shotgun (WGS) entry which is preliminary data.</text>
</comment>
<dbReference type="PANTHER" id="PTHR16487">
    <property type="entry name" value="PPP4R2-RELATED PROTEIN"/>
    <property type="match status" value="1"/>
</dbReference>
<gene>
    <name evidence="3" type="ORF">INT45_001965</name>
</gene>
<evidence type="ECO:0000313" key="4">
    <source>
        <dbReference type="Proteomes" id="UP000646827"/>
    </source>
</evidence>
<sequence>MADDAIDEQVTTITIAPTPSSQTETQSLSDSGEKSPELQHQQRPLPDSIEIGDSLNDLEYYQGLSDIAETNQITHSWPDLQVAIKNAIVQQCEIIEKKEPTPEEWVNIEGIKTNILHSLELHERPPFTIQRLCELVLNPRKHYRMFIKYMNAIEKVLLVTSAWADFEEHSGTNGVSGSSSTSDGLFTLEDSMINGVELEPITFESKDDDNDNEKNDDGDDGITTINVDNNNNNNNKSSDSDDSNDRTVNNHSKNNNDDDDANDSNANDHNMKNSSIDSYDKASNNNDVTEMDVDQ</sequence>
<evidence type="ECO:0000313" key="3">
    <source>
        <dbReference type="EMBL" id="KAG2223831.1"/>
    </source>
</evidence>
<dbReference type="GO" id="GO:0005634">
    <property type="term" value="C:nucleus"/>
    <property type="evidence" value="ECO:0007669"/>
    <property type="project" value="TreeGrafter"/>
</dbReference>
<feature type="region of interest" description="Disordered" evidence="2">
    <location>
        <begin position="1"/>
        <end position="48"/>
    </location>
</feature>
<dbReference type="EMBL" id="JAEPRB010000054">
    <property type="protein sequence ID" value="KAG2223831.1"/>
    <property type="molecule type" value="Genomic_DNA"/>
</dbReference>
<evidence type="ECO:0000256" key="1">
    <source>
        <dbReference type="ARBA" id="ARBA00009207"/>
    </source>
</evidence>
<accession>A0A8H7S902</accession>
<comment type="similarity">
    <text evidence="1">Belongs to the PPP4R2 family.</text>
</comment>
<feature type="compositionally biased region" description="Polar residues" evidence="2">
    <location>
        <begin position="272"/>
        <end position="288"/>
    </location>
</feature>
<feature type="compositionally biased region" description="Low complexity" evidence="2">
    <location>
        <begin position="226"/>
        <end position="237"/>
    </location>
</feature>